<sequence>MQLISACLNALKYRGKTAILAFSYNNVCVTCLLQKCVALWESTDEPSLKAFLEFRLKTNDLKDKDTEHRRYKIELEIIKHHHDKNSEIGAKLRLVGAHIIKYCSTLSTTMLVVTGDGKGCNLLMRVCRHFNGLPCWLRLVSGKNDKLSDQVNYFWDLQVKRKNTLAEINLFCMRSELNEKKQDDLRDQICIEQTRHVLDATRETRSQSTLLQKTITKRRLLNESHERTYNEEGQSGKNDDQTNRDSHIKRAKKIDDFFSVLPHPSQNQQPRTPPYQIYSLSASMSPWNKECDNEGSYGQSPPYN</sequence>
<dbReference type="EMBL" id="CAJVPP010003420">
    <property type="protein sequence ID" value="CAG8628787.1"/>
    <property type="molecule type" value="Genomic_DNA"/>
</dbReference>
<accession>A0A9N9DB81</accession>
<feature type="compositionally biased region" description="Basic and acidic residues" evidence="1">
    <location>
        <begin position="237"/>
        <end position="246"/>
    </location>
</feature>
<feature type="region of interest" description="Disordered" evidence="1">
    <location>
        <begin position="222"/>
        <end position="246"/>
    </location>
</feature>
<evidence type="ECO:0000313" key="2">
    <source>
        <dbReference type="EMBL" id="CAG8628787.1"/>
    </source>
</evidence>
<name>A0A9N9DB81_FUNMO</name>
<dbReference type="Proteomes" id="UP000789375">
    <property type="component" value="Unassembled WGS sequence"/>
</dbReference>
<evidence type="ECO:0000313" key="3">
    <source>
        <dbReference type="Proteomes" id="UP000789375"/>
    </source>
</evidence>
<feature type="non-terminal residue" evidence="2">
    <location>
        <position position="1"/>
    </location>
</feature>
<comment type="caution">
    <text evidence="2">The sequence shown here is derived from an EMBL/GenBank/DDBJ whole genome shotgun (WGS) entry which is preliminary data.</text>
</comment>
<organism evidence="2 3">
    <name type="scientific">Funneliformis mosseae</name>
    <name type="common">Endomycorrhizal fungus</name>
    <name type="synonym">Glomus mosseae</name>
    <dbReference type="NCBI Taxonomy" id="27381"/>
    <lineage>
        <taxon>Eukaryota</taxon>
        <taxon>Fungi</taxon>
        <taxon>Fungi incertae sedis</taxon>
        <taxon>Mucoromycota</taxon>
        <taxon>Glomeromycotina</taxon>
        <taxon>Glomeromycetes</taxon>
        <taxon>Glomerales</taxon>
        <taxon>Glomeraceae</taxon>
        <taxon>Funneliformis</taxon>
    </lineage>
</organism>
<protein>
    <submittedName>
        <fullName evidence="2">3386_t:CDS:1</fullName>
    </submittedName>
</protein>
<dbReference type="AlphaFoldDB" id="A0A9N9DB81"/>
<proteinExistence type="predicted"/>
<gene>
    <name evidence="2" type="ORF">FMOSSE_LOCUS10373</name>
</gene>
<reference evidence="2" key="1">
    <citation type="submission" date="2021-06" db="EMBL/GenBank/DDBJ databases">
        <authorList>
            <person name="Kallberg Y."/>
            <person name="Tangrot J."/>
            <person name="Rosling A."/>
        </authorList>
    </citation>
    <scope>NUCLEOTIDE SEQUENCE</scope>
    <source>
        <strain evidence="2">87-6 pot B 2015</strain>
    </source>
</reference>
<evidence type="ECO:0000256" key="1">
    <source>
        <dbReference type="SAM" id="MobiDB-lite"/>
    </source>
</evidence>
<keyword evidence="3" id="KW-1185">Reference proteome</keyword>
<feature type="region of interest" description="Disordered" evidence="1">
    <location>
        <begin position="285"/>
        <end position="304"/>
    </location>
</feature>